<keyword evidence="3" id="KW-1185">Reference proteome</keyword>
<gene>
    <name evidence="2" type="ORF">PIB30_065669</name>
</gene>
<proteinExistence type="predicted"/>
<sequence length="57" mass="6581">MTRSLDCPPTGPELFKETQTRKRNKSKQATQRVEEEGDESAGIVDPDVMWRQTLYEP</sequence>
<organism evidence="2 3">
    <name type="scientific">Stylosanthes scabra</name>
    <dbReference type="NCBI Taxonomy" id="79078"/>
    <lineage>
        <taxon>Eukaryota</taxon>
        <taxon>Viridiplantae</taxon>
        <taxon>Streptophyta</taxon>
        <taxon>Embryophyta</taxon>
        <taxon>Tracheophyta</taxon>
        <taxon>Spermatophyta</taxon>
        <taxon>Magnoliopsida</taxon>
        <taxon>eudicotyledons</taxon>
        <taxon>Gunneridae</taxon>
        <taxon>Pentapetalae</taxon>
        <taxon>rosids</taxon>
        <taxon>fabids</taxon>
        <taxon>Fabales</taxon>
        <taxon>Fabaceae</taxon>
        <taxon>Papilionoideae</taxon>
        <taxon>50 kb inversion clade</taxon>
        <taxon>dalbergioids sensu lato</taxon>
        <taxon>Dalbergieae</taxon>
        <taxon>Pterocarpus clade</taxon>
        <taxon>Stylosanthes</taxon>
    </lineage>
</organism>
<comment type="caution">
    <text evidence="2">The sequence shown here is derived from an EMBL/GenBank/DDBJ whole genome shotgun (WGS) entry which is preliminary data.</text>
</comment>
<dbReference type="Proteomes" id="UP001341840">
    <property type="component" value="Unassembled WGS sequence"/>
</dbReference>
<protein>
    <submittedName>
        <fullName evidence="2">Uncharacterized protein</fullName>
    </submittedName>
</protein>
<name>A0ABU6XJW8_9FABA</name>
<feature type="region of interest" description="Disordered" evidence="1">
    <location>
        <begin position="1"/>
        <end position="57"/>
    </location>
</feature>
<dbReference type="EMBL" id="JASCZI010212106">
    <property type="protein sequence ID" value="MED6198360.1"/>
    <property type="molecule type" value="Genomic_DNA"/>
</dbReference>
<accession>A0ABU6XJW8</accession>
<evidence type="ECO:0000313" key="3">
    <source>
        <dbReference type="Proteomes" id="UP001341840"/>
    </source>
</evidence>
<evidence type="ECO:0000313" key="2">
    <source>
        <dbReference type="EMBL" id="MED6198360.1"/>
    </source>
</evidence>
<reference evidence="2 3" key="1">
    <citation type="journal article" date="2023" name="Plants (Basel)">
        <title>Bridging the Gap: Combining Genomics and Transcriptomics Approaches to Understand Stylosanthes scabra, an Orphan Legume from the Brazilian Caatinga.</title>
        <authorList>
            <person name="Ferreira-Neto J.R.C."/>
            <person name="da Silva M.D."/>
            <person name="Binneck E."/>
            <person name="de Melo N.F."/>
            <person name="da Silva R.H."/>
            <person name="de Melo A.L.T.M."/>
            <person name="Pandolfi V."/>
            <person name="Bustamante F.O."/>
            <person name="Brasileiro-Vidal A.C."/>
            <person name="Benko-Iseppon A.M."/>
        </authorList>
    </citation>
    <scope>NUCLEOTIDE SEQUENCE [LARGE SCALE GENOMIC DNA]</scope>
    <source>
        <tissue evidence="2">Leaves</tissue>
    </source>
</reference>
<evidence type="ECO:0000256" key="1">
    <source>
        <dbReference type="SAM" id="MobiDB-lite"/>
    </source>
</evidence>